<reference evidence="1 2" key="1">
    <citation type="journal article" date="2016" name="Nat. Commun.">
        <title>Thousands of microbial genomes shed light on interconnected biogeochemical processes in an aquifer system.</title>
        <authorList>
            <person name="Anantharaman K."/>
            <person name="Brown C.T."/>
            <person name="Hug L.A."/>
            <person name="Sharon I."/>
            <person name="Castelle C.J."/>
            <person name="Probst A.J."/>
            <person name="Thomas B.C."/>
            <person name="Singh A."/>
            <person name="Wilkins M.J."/>
            <person name="Karaoz U."/>
            <person name="Brodie E.L."/>
            <person name="Williams K.H."/>
            <person name="Hubbard S.S."/>
            <person name="Banfield J.F."/>
        </authorList>
    </citation>
    <scope>NUCLEOTIDE SEQUENCE [LARGE SCALE GENOMIC DNA]</scope>
</reference>
<accession>A0A1G1KVQ1</accession>
<gene>
    <name evidence="1" type="ORF">A3G33_03040</name>
</gene>
<protein>
    <submittedName>
        <fullName evidence="1">Uncharacterized protein</fullName>
    </submittedName>
</protein>
<comment type="caution">
    <text evidence="1">The sequence shown here is derived from an EMBL/GenBank/DDBJ whole genome shotgun (WGS) entry which is preliminary data.</text>
</comment>
<dbReference type="AlphaFoldDB" id="A0A1G1KVQ1"/>
<dbReference type="EMBL" id="MHFR01000045">
    <property type="protein sequence ID" value="OGW96955.1"/>
    <property type="molecule type" value="Genomic_DNA"/>
</dbReference>
<sequence>MTFVELLKQIKTVELHEIRVDLPEKLEVVSTNQNLSQLTAFFDQFFGKPLKAPNEFPSGIAKKYAGPYGGIRSDQTLYCLHDGEVCSFVMIWPWSDNMLSTVKIFQDKVAPVSAPSGKAVQSFFKRFFE</sequence>
<evidence type="ECO:0000313" key="1">
    <source>
        <dbReference type="EMBL" id="OGW96955.1"/>
    </source>
</evidence>
<organism evidence="1 2">
    <name type="scientific">Candidatus Danuiimicrobium aquiferis</name>
    <dbReference type="NCBI Taxonomy" id="1801832"/>
    <lineage>
        <taxon>Bacteria</taxon>
        <taxon>Pseudomonadati</taxon>
        <taxon>Candidatus Omnitrophota</taxon>
        <taxon>Candidatus Danuiimicrobium</taxon>
    </lineage>
</organism>
<evidence type="ECO:0000313" key="2">
    <source>
        <dbReference type="Proteomes" id="UP000178187"/>
    </source>
</evidence>
<dbReference type="Proteomes" id="UP000178187">
    <property type="component" value="Unassembled WGS sequence"/>
</dbReference>
<proteinExistence type="predicted"/>
<name>A0A1G1KVQ1_9BACT</name>